<feature type="chain" id="PRO_5017946493" evidence="1">
    <location>
        <begin position="28"/>
        <end position="134"/>
    </location>
</feature>
<evidence type="ECO:0000313" key="2">
    <source>
        <dbReference type="Proteomes" id="UP000079169"/>
    </source>
</evidence>
<dbReference type="AlphaFoldDB" id="A0A3Q0IPX9"/>
<protein>
    <submittedName>
        <fullName evidence="3">Eukaryotic translation initiation factor 2-alpha kinase-like</fullName>
    </submittedName>
</protein>
<keyword evidence="2" id="KW-1185">Reference proteome</keyword>
<dbReference type="RefSeq" id="XP_026678287.1">
    <property type="nucleotide sequence ID" value="XM_026822486.1"/>
</dbReference>
<evidence type="ECO:0000256" key="1">
    <source>
        <dbReference type="SAM" id="SignalP"/>
    </source>
</evidence>
<gene>
    <name evidence="3" type="primary">LOC113466793</name>
</gene>
<evidence type="ECO:0000313" key="3">
    <source>
        <dbReference type="RefSeq" id="XP_026678287.1"/>
    </source>
</evidence>
<dbReference type="InterPro" id="IPR011047">
    <property type="entry name" value="Quinoprotein_ADH-like_sf"/>
</dbReference>
<dbReference type="KEGG" id="dci:113466793"/>
<reference evidence="3" key="1">
    <citation type="submission" date="2025-08" db="UniProtKB">
        <authorList>
            <consortium name="RefSeq"/>
        </authorList>
    </citation>
    <scope>IDENTIFICATION</scope>
</reference>
<dbReference type="STRING" id="121845.A0A3Q0IPX9"/>
<dbReference type="PaxDb" id="121845-A0A3Q0IPX9"/>
<keyword evidence="1" id="KW-0732">Signal</keyword>
<organism evidence="2 3">
    <name type="scientific">Diaphorina citri</name>
    <name type="common">Asian citrus psyllid</name>
    <dbReference type="NCBI Taxonomy" id="121845"/>
    <lineage>
        <taxon>Eukaryota</taxon>
        <taxon>Metazoa</taxon>
        <taxon>Ecdysozoa</taxon>
        <taxon>Arthropoda</taxon>
        <taxon>Hexapoda</taxon>
        <taxon>Insecta</taxon>
        <taxon>Pterygota</taxon>
        <taxon>Neoptera</taxon>
        <taxon>Paraneoptera</taxon>
        <taxon>Hemiptera</taxon>
        <taxon>Sternorrhyncha</taxon>
        <taxon>Psylloidea</taxon>
        <taxon>Psyllidae</taxon>
        <taxon>Diaphorininae</taxon>
        <taxon>Diaphorina</taxon>
    </lineage>
</organism>
<dbReference type="GeneID" id="113466793"/>
<proteinExistence type="predicted"/>
<dbReference type="SUPFAM" id="SSF50998">
    <property type="entry name" value="Quinoprotein alcohol dehydrogenase-like"/>
    <property type="match status" value="1"/>
</dbReference>
<sequence length="134" mass="14783">MFNFGSLFTFIFVTVVVFFLCVVYSHGQTTEETKSLPFCGDPKPPDKEKSLVFVSTLDGYVSALNLLDGGSESWSIPTEPGPMLSSSIHRLELTNSGHWVRMIPSLSGGLYKFNGENLEPIPIKFQSPVNGTLY</sequence>
<name>A0A3Q0IPX9_DIACI</name>
<feature type="signal peptide" evidence="1">
    <location>
        <begin position="1"/>
        <end position="27"/>
    </location>
</feature>
<accession>A0A3Q0IPX9</accession>
<dbReference type="Proteomes" id="UP000079169">
    <property type="component" value="Unplaced"/>
</dbReference>